<keyword evidence="5" id="KW-1185">Reference proteome</keyword>
<sequence length="543" mass="59255">MFTSPSAPLPDTPLIISARQPATNFLSLSTYRSWSKRFAAGLLAAGLQPGDRLLLYSVNNIFFPVVVMGVVMAGGIFTGVNPGAVARELATQLGDSGARWVLAGREGLGVALEAVEKVGEGGRERVFVFDDLFSGSEKGEGGIKHWASLLATEQEGDAFAWEELSTREQVDRPAMLNYSSGTTGMPKGVLISHRNVVANAAQWIYMQKLDPDEEEKVKKANWLGFLPMYHTMAQSLYVTMAPKLGIPVYISAKFDFIQMLEDIQRFKVDMLILVPPIVVALVKHPAVRSGKYDLSSVTAIGSGAAPLGREIIAEVEALWPPGVMRVTQGWGLTEATCSVLGFHPLEQLEGSSVGELQPNCEAKVMSEDGTEELPRGQRGEIWIRGPTIMRGYWRNPEATKEAITEDGWLKTGDVGVCDERGRWYIVDRAKELIKVKGFQVAPAELEALLLEHPAVADAGVVGVTINEGELPRAYVVLQAGAKATSEEIAEFVRKNVSRNKWLAGGVVFTDVIPKNPSGKILRKILRERARKEVGDKEEKTSKL</sequence>
<dbReference type="Proteomes" id="UP000698800">
    <property type="component" value="Unassembled WGS sequence"/>
</dbReference>
<dbReference type="OrthoDB" id="6509636at2759"/>
<protein>
    <recommendedName>
        <fullName evidence="6">4-coumarate--CoA ligase</fullName>
    </recommendedName>
</protein>
<dbReference type="Gene3D" id="3.30.300.30">
    <property type="match status" value="1"/>
</dbReference>
<dbReference type="Pfam" id="PF13193">
    <property type="entry name" value="AMP-binding_C"/>
    <property type="match status" value="1"/>
</dbReference>
<dbReference type="EMBL" id="JAGHQL010000151">
    <property type="protein sequence ID" value="KAH0537324.1"/>
    <property type="molecule type" value="Genomic_DNA"/>
</dbReference>
<evidence type="ECO:0000259" key="3">
    <source>
        <dbReference type="Pfam" id="PF13193"/>
    </source>
</evidence>
<feature type="domain" description="AMP-dependent synthetase/ligase" evidence="2">
    <location>
        <begin position="23"/>
        <end position="393"/>
    </location>
</feature>
<dbReference type="PANTHER" id="PTHR24096:SF424">
    <property type="entry name" value="ACETYL-COA SYNTHETASE-LIKE PROTEIN-RELATED"/>
    <property type="match status" value="1"/>
</dbReference>
<dbReference type="InterPro" id="IPR025110">
    <property type="entry name" value="AMP-bd_C"/>
</dbReference>
<reference evidence="4" key="1">
    <citation type="submission" date="2021-03" db="EMBL/GenBank/DDBJ databases">
        <title>Comparative genomics and phylogenomic investigation of the class Geoglossomycetes provide insights into ecological specialization and systematics.</title>
        <authorList>
            <person name="Melie T."/>
            <person name="Pirro S."/>
            <person name="Miller A.N."/>
            <person name="Quandt A."/>
        </authorList>
    </citation>
    <scope>NUCLEOTIDE SEQUENCE</scope>
    <source>
        <strain evidence="4">GBOQ0MN5Z8</strain>
    </source>
</reference>
<dbReference type="AlphaFoldDB" id="A0A9P8I4N7"/>
<evidence type="ECO:0000313" key="4">
    <source>
        <dbReference type="EMBL" id="KAH0537324.1"/>
    </source>
</evidence>
<gene>
    <name evidence="4" type="ORF">FGG08_005878</name>
</gene>
<comment type="similarity">
    <text evidence="1">Belongs to the ATP-dependent AMP-binding enzyme family.</text>
</comment>
<dbReference type="PROSITE" id="PS00455">
    <property type="entry name" value="AMP_BINDING"/>
    <property type="match status" value="1"/>
</dbReference>
<feature type="domain" description="AMP-binding enzyme C-terminal" evidence="3">
    <location>
        <begin position="444"/>
        <end position="519"/>
    </location>
</feature>
<dbReference type="Gene3D" id="3.40.50.12780">
    <property type="entry name" value="N-terminal domain of ligase-like"/>
    <property type="match status" value="1"/>
</dbReference>
<dbReference type="SUPFAM" id="SSF56801">
    <property type="entry name" value="Acetyl-CoA synthetase-like"/>
    <property type="match status" value="1"/>
</dbReference>
<organism evidence="4 5">
    <name type="scientific">Glutinoglossum americanum</name>
    <dbReference type="NCBI Taxonomy" id="1670608"/>
    <lineage>
        <taxon>Eukaryota</taxon>
        <taxon>Fungi</taxon>
        <taxon>Dikarya</taxon>
        <taxon>Ascomycota</taxon>
        <taxon>Pezizomycotina</taxon>
        <taxon>Geoglossomycetes</taxon>
        <taxon>Geoglossales</taxon>
        <taxon>Geoglossaceae</taxon>
        <taxon>Glutinoglossum</taxon>
    </lineage>
</organism>
<accession>A0A9P8I4N7</accession>
<comment type="caution">
    <text evidence="4">The sequence shown here is derived from an EMBL/GenBank/DDBJ whole genome shotgun (WGS) entry which is preliminary data.</text>
</comment>
<dbReference type="FunFam" id="3.30.300.30:FF:000007">
    <property type="entry name" value="4-coumarate--CoA ligase 2"/>
    <property type="match status" value="1"/>
</dbReference>
<dbReference type="CDD" id="cd05911">
    <property type="entry name" value="Firefly_Luc_like"/>
    <property type="match status" value="1"/>
</dbReference>
<evidence type="ECO:0000313" key="5">
    <source>
        <dbReference type="Proteomes" id="UP000698800"/>
    </source>
</evidence>
<dbReference type="Pfam" id="PF00501">
    <property type="entry name" value="AMP-binding"/>
    <property type="match status" value="1"/>
</dbReference>
<dbReference type="InterPro" id="IPR000873">
    <property type="entry name" value="AMP-dep_synth/lig_dom"/>
</dbReference>
<dbReference type="InterPro" id="IPR020845">
    <property type="entry name" value="AMP-binding_CS"/>
</dbReference>
<dbReference type="GO" id="GO:0016405">
    <property type="term" value="F:CoA-ligase activity"/>
    <property type="evidence" value="ECO:0007669"/>
    <property type="project" value="TreeGrafter"/>
</dbReference>
<evidence type="ECO:0008006" key="6">
    <source>
        <dbReference type="Google" id="ProtNLM"/>
    </source>
</evidence>
<evidence type="ECO:0000259" key="2">
    <source>
        <dbReference type="Pfam" id="PF00501"/>
    </source>
</evidence>
<dbReference type="InterPro" id="IPR045851">
    <property type="entry name" value="AMP-bd_C_sf"/>
</dbReference>
<evidence type="ECO:0000256" key="1">
    <source>
        <dbReference type="ARBA" id="ARBA00006432"/>
    </source>
</evidence>
<dbReference type="InterPro" id="IPR042099">
    <property type="entry name" value="ANL_N_sf"/>
</dbReference>
<dbReference type="PANTHER" id="PTHR24096">
    <property type="entry name" value="LONG-CHAIN-FATTY-ACID--COA LIGASE"/>
    <property type="match status" value="1"/>
</dbReference>
<proteinExistence type="inferred from homology"/>
<name>A0A9P8I4N7_9PEZI</name>